<gene>
    <name evidence="1" type="ORF">AKJ09_04538</name>
</gene>
<evidence type="ECO:0008006" key="3">
    <source>
        <dbReference type="Google" id="ProtNLM"/>
    </source>
</evidence>
<dbReference type="EMBL" id="CP012333">
    <property type="protein sequence ID" value="AKU97874.1"/>
    <property type="molecule type" value="Genomic_DNA"/>
</dbReference>
<evidence type="ECO:0000313" key="2">
    <source>
        <dbReference type="Proteomes" id="UP000064967"/>
    </source>
</evidence>
<organism evidence="1 2">
    <name type="scientific">Labilithrix luteola</name>
    <dbReference type="NCBI Taxonomy" id="1391654"/>
    <lineage>
        <taxon>Bacteria</taxon>
        <taxon>Pseudomonadati</taxon>
        <taxon>Myxococcota</taxon>
        <taxon>Polyangia</taxon>
        <taxon>Polyangiales</taxon>
        <taxon>Labilitrichaceae</taxon>
        <taxon>Labilithrix</taxon>
    </lineage>
</organism>
<reference evidence="1 2" key="1">
    <citation type="submission" date="2015-08" db="EMBL/GenBank/DDBJ databases">
        <authorList>
            <person name="Babu N.S."/>
            <person name="Beckwith C.J."/>
            <person name="Beseler K.G."/>
            <person name="Brison A."/>
            <person name="Carone J.V."/>
            <person name="Caskin T.P."/>
            <person name="Diamond M."/>
            <person name="Durham M.E."/>
            <person name="Foxe J.M."/>
            <person name="Go M."/>
            <person name="Henderson B.A."/>
            <person name="Jones I.B."/>
            <person name="McGettigan J.A."/>
            <person name="Micheletti S.J."/>
            <person name="Nasrallah M.E."/>
            <person name="Ortiz D."/>
            <person name="Piller C.R."/>
            <person name="Privatt S.R."/>
            <person name="Schneider S.L."/>
            <person name="Sharp S."/>
            <person name="Smith T.C."/>
            <person name="Stanton J.D."/>
            <person name="Ullery H.E."/>
            <person name="Wilson R.J."/>
            <person name="Serrano M.G."/>
            <person name="Buck G."/>
            <person name="Lee V."/>
            <person name="Wang Y."/>
            <person name="Carvalho R."/>
            <person name="Voegtly L."/>
            <person name="Shi R."/>
            <person name="Duckworth R."/>
            <person name="Johnson A."/>
            <person name="Loviza R."/>
            <person name="Walstead R."/>
            <person name="Shah Z."/>
            <person name="Kiflezghi M."/>
            <person name="Wade K."/>
            <person name="Ball S.L."/>
            <person name="Bradley K.W."/>
            <person name="Asai D.J."/>
            <person name="Bowman C.A."/>
            <person name="Russell D.A."/>
            <person name="Pope W.H."/>
            <person name="Jacobs-Sera D."/>
            <person name="Hendrix R.W."/>
            <person name="Hatfull G.F."/>
        </authorList>
    </citation>
    <scope>NUCLEOTIDE SEQUENCE [LARGE SCALE GENOMIC DNA]</scope>
    <source>
        <strain evidence="1 2">DSM 27648</strain>
    </source>
</reference>
<dbReference type="KEGG" id="llu:AKJ09_04538"/>
<accession>A0A0K1PXK5</accession>
<evidence type="ECO:0000313" key="1">
    <source>
        <dbReference type="EMBL" id="AKU97874.1"/>
    </source>
</evidence>
<proteinExistence type="predicted"/>
<dbReference type="AlphaFoldDB" id="A0A0K1PXK5"/>
<sequence>MLGVPVAVVAVAVGCASTEEQPIETTPSLEDGSVVPAVPEDDAAVVPEDAASDAPDVLEPTRACSYDNWCPTPLPKSTASPKKYDLRAVWVAPNHEAFAASYAGDVLAWDGVAWKEIYTDGPRFLRLWGASESELWLVTEAQSLVHATKNAASVWSFVEVPTPGPVSTVWGVSASEVWASGSGLFRWNGEAAAEPWTTVTPPTTLSDVVMGGRIYSLWGSGPSDFWGSGAQWSAPCEDCDGPQRALLVHWDPNATEGDDGGTNPRRGAWKAVALDPRGNLDFYQAKPSGSAGGQAQVLCRDRYCTQTLHGVPADGSPDELTFSVFPVVMVADRSVNAIWGSRANDVWLVGKQGSVSHFDGTAWSVSRITNTDTPIGRAMNAIHGLTDGTQSDVWVVGNNITLHRTVTP</sequence>
<dbReference type="STRING" id="1391654.AKJ09_04538"/>
<keyword evidence="2" id="KW-1185">Reference proteome</keyword>
<dbReference type="Proteomes" id="UP000064967">
    <property type="component" value="Chromosome"/>
</dbReference>
<protein>
    <recommendedName>
        <fullName evidence="3">Type IV fimbrial biogenesis protein PilY1</fullName>
    </recommendedName>
</protein>
<name>A0A0K1PXK5_9BACT</name>